<dbReference type="EMBL" id="JBHSON010000060">
    <property type="protein sequence ID" value="MFC5750917.1"/>
    <property type="molecule type" value="Genomic_DNA"/>
</dbReference>
<dbReference type="RefSeq" id="WP_378286767.1">
    <property type="nucleotide sequence ID" value="NZ_JBHSON010000060.1"/>
</dbReference>
<dbReference type="InterPro" id="IPR036291">
    <property type="entry name" value="NAD(P)-bd_dom_sf"/>
</dbReference>
<evidence type="ECO:0000259" key="1">
    <source>
        <dbReference type="Pfam" id="PF13460"/>
    </source>
</evidence>
<evidence type="ECO:0000313" key="3">
    <source>
        <dbReference type="Proteomes" id="UP001596074"/>
    </source>
</evidence>
<dbReference type="Proteomes" id="UP001596074">
    <property type="component" value="Unassembled WGS sequence"/>
</dbReference>
<dbReference type="Gene3D" id="3.40.50.720">
    <property type="entry name" value="NAD(P)-binding Rossmann-like Domain"/>
    <property type="match status" value="1"/>
</dbReference>
<dbReference type="InterPro" id="IPR051604">
    <property type="entry name" value="Ergot_Alk_Oxidoreductase"/>
</dbReference>
<keyword evidence="3" id="KW-1185">Reference proteome</keyword>
<dbReference type="Gene3D" id="3.90.25.10">
    <property type="entry name" value="UDP-galactose 4-epimerase, domain 1"/>
    <property type="match status" value="1"/>
</dbReference>
<dbReference type="InterPro" id="IPR016040">
    <property type="entry name" value="NAD(P)-bd_dom"/>
</dbReference>
<sequence>MNDSPILVIGARGKTGRRVAARLETLGAPVRAASRTTGTRFDWDDRATWGPALDGAGAVYLVPMAEYVDMAAVAAFVGQAVDRGVRRLVLLSARTKDGDVVHGQEPAEEAVRASGAEWTILRPAWFSQNFSEDYLLPPILAGDLAVPTGEGREAFVDAEDIADVAVAALTRDGHAGETYELSGPEPLSFRTVAEMIAAASGREIRYTPLEKTAYAELLRSGGFPDDLSDEVADLMDTLRQGAGDRVGDGVRRALGRDPRPFADYVKETAATGVWNPPAS</sequence>
<feature type="domain" description="NAD(P)-binding" evidence="1">
    <location>
        <begin position="10"/>
        <end position="171"/>
    </location>
</feature>
<gene>
    <name evidence="2" type="ORF">ACFPZN_35320</name>
</gene>
<accession>A0ABW1A8K2</accession>
<organism evidence="2 3">
    <name type="scientific">Actinomadura rugatobispora</name>
    <dbReference type="NCBI Taxonomy" id="1994"/>
    <lineage>
        <taxon>Bacteria</taxon>
        <taxon>Bacillati</taxon>
        <taxon>Actinomycetota</taxon>
        <taxon>Actinomycetes</taxon>
        <taxon>Streptosporangiales</taxon>
        <taxon>Thermomonosporaceae</taxon>
        <taxon>Actinomadura</taxon>
    </lineage>
</organism>
<name>A0ABW1A8K2_9ACTN</name>
<dbReference type="SUPFAM" id="SSF51735">
    <property type="entry name" value="NAD(P)-binding Rossmann-fold domains"/>
    <property type="match status" value="1"/>
</dbReference>
<comment type="caution">
    <text evidence="2">The sequence shown here is derived from an EMBL/GenBank/DDBJ whole genome shotgun (WGS) entry which is preliminary data.</text>
</comment>
<protein>
    <submittedName>
        <fullName evidence="2">NAD(P)H-binding protein</fullName>
    </submittedName>
</protein>
<dbReference type="PANTHER" id="PTHR43162">
    <property type="match status" value="1"/>
</dbReference>
<reference evidence="3" key="1">
    <citation type="journal article" date="2019" name="Int. J. Syst. Evol. Microbiol.">
        <title>The Global Catalogue of Microorganisms (GCM) 10K type strain sequencing project: providing services to taxonomists for standard genome sequencing and annotation.</title>
        <authorList>
            <consortium name="The Broad Institute Genomics Platform"/>
            <consortium name="The Broad Institute Genome Sequencing Center for Infectious Disease"/>
            <person name="Wu L."/>
            <person name="Ma J."/>
        </authorList>
    </citation>
    <scope>NUCLEOTIDE SEQUENCE [LARGE SCALE GENOMIC DNA]</scope>
    <source>
        <strain evidence="3">KCTC 42087</strain>
    </source>
</reference>
<proteinExistence type="predicted"/>
<dbReference type="PANTHER" id="PTHR43162:SF1">
    <property type="entry name" value="PRESTALK A DIFFERENTIATION PROTEIN A"/>
    <property type="match status" value="1"/>
</dbReference>
<evidence type="ECO:0000313" key="2">
    <source>
        <dbReference type="EMBL" id="MFC5750917.1"/>
    </source>
</evidence>
<dbReference type="Pfam" id="PF13460">
    <property type="entry name" value="NAD_binding_10"/>
    <property type="match status" value="1"/>
</dbReference>